<evidence type="ECO:0000313" key="1">
    <source>
        <dbReference type="EMBL" id="KAJ4703252.1"/>
    </source>
</evidence>
<gene>
    <name evidence="1" type="ORF">OWV82_023180</name>
</gene>
<name>A0ACC1WVY1_MELAZ</name>
<sequence length="346" mass="37733">MASSRVLLFFFCSTFLHLVALTISQQDGYYVCSSNEGNFTANSTYQANLNQLLSSLTSNTKIDYGFYNASYGRHSNQVNAMALCRGDVRPDSCRSCISTSILELPKRCPNEKEAFIWYDNCMLRYSDRFFFGEMEFGPWFSMYNINNVSNPNTFNQAVGTLLDSLKNKAASGDSHRKFATGNANNPNSQTIYALVQCTPDLSMQQCRECLNNATALLPQCCNGRQGGRVIAPRCNLRYEINRFYEDTANGPTISPSPPPASQPPASPDESPQPATSPPPTSQPPASPHESPPPATSPPPTSPNESPPPPVAPTAQPPPPPTNSANQEGKASHLVLVLVPLLLSQYL</sequence>
<comment type="caution">
    <text evidence="1">The sequence shown here is derived from an EMBL/GenBank/DDBJ whole genome shotgun (WGS) entry which is preliminary data.</text>
</comment>
<organism evidence="1 2">
    <name type="scientific">Melia azedarach</name>
    <name type="common">Chinaberry tree</name>
    <dbReference type="NCBI Taxonomy" id="155640"/>
    <lineage>
        <taxon>Eukaryota</taxon>
        <taxon>Viridiplantae</taxon>
        <taxon>Streptophyta</taxon>
        <taxon>Embryophyta</taxon>
        <taxon>Tracheophyta</taxon>
        <taxon>Spermatophyta</taxon>
        <taxon>Magnoliopsida</taxon>
        <taxon>eudicotyledons</taxon>
        <taxon>Gunneridae</taxon>
        <taxon>Pentapetalae</taxon>
        <taxon>rosids</taxon>
        <taxon>malvids</taxon>
        <taxon>Sapindales</taxon>
        <taxon>Meliaceae</taxon>
        <taxon>Melia</taxon>
    </lineage>
</organism>
<proteinExistence type="predicted"/>
<keyword evidence="2" id="KW-1185">Reference proteome</keyword>
<accession>A0ACC1WVY1</accession>
<protein>
    <submittedName>
        <fullName evidence="1">Cysteine-rich receptor-kinase-like protein</fullName>
    </submittedName>
</protein>
<reference evidence="1 2" key="1">
    <citation type="journal article" date="2023" name="Science">
        <title>Complex scaffold remodeling in plant triterpene biosynthesis.</title>
        <authorList>
            <person name="De La Pena R."/>
            <person name="Hodgson H."/>
            <person name="Liu J.C."/>
            <person name="Stephenson M.J."/>
            <person name="Martin A.C."/>
            <person name="Owen C."/>
            <person name="Harkess A."/>
            <person name="Leebens-Mack J."/>
            <person name="Jimenez L.E."/>
            <person name="Osbourn A."/>
            <person name="Sattely E.S."/>
        </authorList>
    </citation>
    <scope>NUCLEOTIDE SEQUENCE [LARGE SCALE GENOMIC DNA]</scope>
    <source>
        <strain evidence="2">cv. JPN11</strain>
        <tissue evidence="1">Leaf</tissue>
    </source>
</reference>
<dbReference type="EMBL" id="CM051406">
    <property type="protein sequence ID" value="KAJ4703252.1"/>
    <property type="molecule type" value="Genomic_DNA"/>
</dbReference>
<evidence type="ECO:0000313" key="2">
    <source>
        <dbReference type="Proteomes" id="UP001164539"/>
    </source>
</evidence>
<dbReference type="Proteomes" id="UP001164539">
    <property type="component" value="Chromosome 13"/>
</dbReference>